<gene>
    <name evidence="2" type="ordered locus">RB2501_02640</name>
</gene>
<feature type="transmembrane region" description="Helical" evidence="1">
    <location>
        <begin position="106"/>
        <end position="127"/>
    </location>
</feature>
<feature type="transmembrane region" description="Helical" evidence="1">
    <location>
        <begin position="267"/>
        <end position="291"/>
    </location>
</feature>
<feature type="transmembrane region" description="Helical" evidence="1">
    <location>
        <begin position="327"/>
        <end position="345"/>
    </location>
</feature>
<evidence type="ECO:0000313" key="2">
    <source>
        <dbReference type="EMBL" id="EAR14286.1"/>
    </source>
</evidence>
<dbReference type="KEGG" id="rbi:RB2501_02640"/>
<protein>
    <recommendedName>
        <fullName evidence="4">DUF3667 domain-containing protein</fullName>
    </recommendedName>
</protein>
<dbReference type="InterPro" id="IPR022134">
    <property type="entry name" value="DUF3667"/>
</dbReference>
<dbReference type="AlphaFoldDB" id="A4CPG5"/>
<reference evidence="2 3" key="1">
    <citation type="journal article" date="2009" name="J. Bacteriol.">
        <title>Complete genome sequence of Robiginitalea biformata HTCC2501.</title>
        <authorList>
            <person name="Oh H.M."/>
            <person name="Giovannoni S.J."/>
            <person name="Lee K."/>
            <person name="Ferriera S."/>
            <person name="Johnson J."/>
            <person name="Cho J.C."/>
        </authorList>
    </citation>
    <scope>NUCLEOTIDE SEQUENCE [LARGE SCALE GENOMIC DNA]</scope>
    <source>
        <strain evidence="3">ATCC BAA-864 / HTCC2501 / KCTC 12146</strain>
    </source>
</reference>
<sequence>MTSQEDRMETKPARYGGRYKLKYRGTECLNCGFQLDISDRFCPNCSQANSTKKLTLKDYIEEFFASFIDYDSRLLKTVKALLLRPGVITLDYVAGKRQRYTNPFRFLLSLAFIYFLLMSLSGDFTALDRFNLDQRTRDAEVPDMSFNFELDSPEEEQALSVLDSLGMRSGDSLNFGAGINAAKRRKDSLIQADPKAYFAGVDGSFFGRVGTKSDAFLNLIRKDTIYTFDEALERYEVEDTRENRISFSTARSLKRALERPGSFLSDLLARLPFATFFFLPVFSLFITLAYIRKKYTYTDNLVFSFHIQSLFFILLIIGYLIDSLIGLDIYWLCFIAFAVYLFAAMRKFYRQGVFKTIIKYLFLNTIFVILATMTAIALLIGSAVTY</sequence>
<evidence type="ECO:0008006" key="4">
    <source>
        <dbReference type="Google" id="ProtNLM"/>
    </source>
</evidence>
<dbReference type="EMBL" id="CP001712">
    <property type="protein sequence ID" value="EAR14286.1"/>
    <property type="molecule type" value="Genomic_DNA"/>
</dbReference>
<keyword evidence="1" id="KW-1133">Transmembrane helix</keyword>
<evidence type="ECO:0000256" key="1">
    <source>
        <dbReference type="SAM" id="Phobius"/>
    </source>
</evidence>
<proteinExistence type="predicted"/>
<dbReference type="HOGENOM" id="CLU_046825_0_1_10"/>
<feature type="transmembrane region" description="Helical" evidence="1">
    <location>
        <begin position="357"/>
        <end position="380"/>
    </location>
</feature>
<accession>A4CPG5</accession>
<feature type="transmembrane region" description="Helical" evidence="1">
    <location>
        <begin position="303"/>
        <end position="321"/>
    </location>
</feature>
<dbReference type="Pfam" id="PF12412">
    <property type="entry name" value="DUF3667"/>
    <property type="match status" value="1"/>
</dbReference>
<evidence type="ECO:0000313" key="3">
    <source>
        <dbReference type="Proteomes" id="UP000009049"/>
    </source>
</evidence>
<dbReference type="STRING" id="313596.RB2501_02640"/>
<name>A4CPG5_ROBBH</name>
<keyword evidence="3" id="KW-1185">Reference proteome</keyword>
<keyword evidence="1" id="KW-0812">Transmembrane</keyword>
<keyword evidence="1" id="KW-0472">Membrane</keyword>
<dbReference type="Proteomes" id="UP000009049">
    <property type="component" value="Chromosome"/>
</dbReference>
<dbReference type="eggNOG" id="COG1566">
    <property type="taxonomic scope" value="Bacteria"/>
</dbReference>
<organism evidence="2 3">
    <name type="scientific">Robiginitalea biformata (strain ATCC BAA-864 / DSM 15991 / KCTC 12146 / HTCC2501)</name>
    <dbReference type="NCBI Taxonomy" id="313596"/>
    <lineage>
        <taxon>Bacteria</taxon>
        <taxon>Pseudomonadati</taxon>
        <taxon>Bacteroidota</taxon>
        <taxon>Flavobacteriia</taxon>
        <taxon>Flavobacteriales</taxon>
        <taxon>Flavobacteriaceae</taxon>
        <taxon>Robiginitalea</taxon>
    </lineage>
</organism>